<dbReference type="PANTHER" id="PTHR44520:SF2">
    <property type="entry name" value="RESPONSE REGULATOR RCP1"/>
    <property type="match status" value="1"/>
</dbReference>
<dbReference type="SUPFAM" id="SSF52172">
    <property type="entry name" value="CheY-like"/>
    <property type="match status" value="1"/>
</dbReference>
<comment type="caution">
    <text evidence="3">The sequence shown here is derived from an EMBL/GenBank/DDBJ whole genome shotgun (WGS) entry which is preliminary data.</text>
</comment>
<evidence type="ECO:0000313" key="3">
    <source>
        <dbReference type="EMBL" id="MCF4101259.1"/>
    </source>
</evidence>
<reference evidence="3" key="1">
    <citation type="submission" date="2022-01" db="EMBL/GenBank/DDBJ databases">
        <title>Gillisia lutea sp. nov., isolated from marine plastic residues from the Malvarosa beach (Valencia, Spain).</title>
        <authorList>
            <person name="Vidal-Verdu A."/>
            <person name="Molina-Menor E."/>
            <person name="Satari L."/>
            <person name="Pascual J."/>
            <person name="Pereto J."/>
            <person name="Porcar M."/>
        </authorList>
    </citation>
    <scope>NUCLEOTIDE SEQUENCE</scope>
    <source>
        <strain evidence="3">M10.2A</strain>
    </source>
</reference>
<gene>
    <name evidence="3" type="ORF">L1I30_06250</name>
</gene>
<dbReference type="InterPro" id="IPR052893">
    <property type="entry name" value="TCS_response_regulator"/>
</dbReference>
<dbReference type="SMART" id="SM00448">
    <property type="entry name" value="REC"/>
    <property type="match status" value="1"/>
</dbReference>
<organism evidence="3 4">
    <name type="scientific">Gillisia lutea</name>
    <dbReference type="NCBI Taxonomy" id="2909668"/>
    <lineage>
        <taxon>Bacteria</taxon>
        <taxon>Pseudomonadati</taxon>
        <taxon>Bacteroidota</taxon>
        <taxon>Flavobacteriia</taxon>
        <taxon>Flavobacteriales</taxon>
        <taxon>Flavobacteriaceae</taxon>
        <taxon>Gillisia</taxon>
    </lineage>
</organism>
<dbReference type="Gene3D" id="3.40.50.2300">
    <property type="match status" value="1"/>
</dbReference>
<keyword evidence="4" id="KW-1185">Reference proteome</keyword>
<feature type="domain" description="Response regulatory" evidence="2">
    <location>
        <begin position="6"/>
        <end position="133"/>
    </location>
</feature>
<accession>A0ABS9EGJ6</accession>
<dbReference type="EMBL" id="JAKGTH010000007">
    <property type="protein sequence ID" value="MCF4101259.1"/>
    <property type="molecule type" value="Genomic_DNA"/>
</dbReference>
<dbReference type="Pfam" id="PF00072">
    <property type="entry name" value="Response_reg"/>
    <property type="match status" value="1"/>
</dbReference>
<proteinExistence type="predicted"/>
<evidence type="ECO:0000259" key="2">
    <source>
        <dbReference type="PROSITE" id="PS50110"/>
    </source>
</evidence>
<protein>
    <submittedName>
        <fullName evidence="3">Response regulator</fullName>
    </submittedName>
</protein>
<dbReference type="PROSITE" id="PS50110">
    <property type="entry name" value="RESPONSE_REGULATORY"/>
    <property type="match status" value="1"/>
</dbReference>
<dbReference type="RefSeq" id="WP_236133408.1">
    <property type="nucleotide sequence ID" value="NZ_JAKGTH010000007.1"/>
</dbReference>
<evidence type="ECO:0000313" key="4">
    <source>
        <dbReference type="Proteomes" id="UP001179363"/>
    </source>
</evidence>
<dbReference type="PANTHER" id="PTHR44520">
    <property type="entry name" value="RESPONSE REGULATOR RCP1-RELATED"/>
    <property type="match status" value="1"/>
</dbReference>
<feature type="modified residue" description="4-aspartylphosphate" evidence="1">
    <location>
        <position position="63"/>
    </location>
</feature>
<dbReference type="InterPro" id="IPR001789">
    <property type="entry name" value="Sig_transdc_resp-reg_receiver"/>
</dbReference>
<evidence type="ECO:0000256" key="1">
    <source>
        <dbReference type="PROSITE-ProRule" id="PRU00169"/>
    </source>
</evidence>
<keyword evidence="1" id="KW-0597">Phosphoprotein</keyword>
<dbReference type="InterPro" id="IPR011006">
    <property type="entry name" value="CheY-like_superfamily"/>
</dbReference>
<sequence>MSKPFIVCIIDDDEVYQFTVTRSINAQKLAKKILVFSDGELALQFLSDNIADNENVPDVIFVDINMPVMDGWEFLEEYVNLKPRLTKQITLYMVSSSVDPVDLDRAKKISEISDYIIKPVTPDAIKEIIVALEEKSKVEQK</sequence>
<dbReference type="Proteomes" id="UP001179363">
    <property type="component" value="Unassembled WGS sequence"/>
</dbReference>
<name>A0ABS9EGJ6_9FLAO</name>